<dbReference type="InterPro" id="IPR003838">
    <property type="entry name" value="ABC3_permease_C"/>
</dbReference>
<feature type="domain" description="ABC3 transporter permease C-terminal" evidence="7">
    <location>
        <begin position="682"/>
        <end position="794"/>
    </location>
</feature>
<dbReference type="Pfam" id="PF02687">
    <property type="entry name" value="FtsX"/>
    <property type="match status" value="2"/>
</dbReference>
<dbReference type="PANTHER" id="PTHR30572">
    <property type="entry name" value="MEMBRANE COMPONENT OF TRANSPORTER-RELATED"/>
    <property type="match status" value="1"/>
</dbReference>
<dbReference type="RefSeq" id="WP_073571764.1">
    <property type="nucleotide sequence ID" value="NZ_FRXN01000003.1"/>
</dbReference>
<keyword evidence="3 6" id="KW-0812">Transmembrane</keyword>
<dbReference type="Pfam" id="PF12704">
    <property type="entry name" value="MacB_PCD"/>
    <property type="match status" value="1"/>
</dbReference>
<evidence type="ECO:0000256" key="1">
    <source>
        <dbReference type="ARBA" id="ARBA00004651"/>
    </source>
</evidence>
<accession>A0A1M7ZC42</accession>
<evidence type="ECO:0000313" key="9">
    <source>
        <dbReference type="EMBL" id="SHO62468.1"/>
    </source>
</evidence>
<keyword evidence="4 6" id="KW-1133">Transmembrane helix</keyword>
<organism evidence="9 10">
    <name type="scientific">Algoriphagus zhangzhouensis</name>
    <dbReference type="NCBI Taxonomy" id="1073327"/>
    <lineage>
        <taxon>Bacteria</taxon>
        <taxon>Pseudomonadati</taxon>
        <taxon>Bacteroidota</taxon>
        <taxon>Cytophagia</taxon>
        <taxon>Cytophagales</taxon>
        <taxon>Cyclobacteriaceae</taxon>
        <taxon>Algoriphagus</taxon>
    </lineage>
</organism>
<feature type="domain" description="MacB-like periplasmic core" evidence="8">
    <location>
        <begin position="20"/>
        <end position="250"/>
    </location>
</feature>
<evidence type="ECO:0000256" key="3">
    <source>
        <dbReference type="ARBA" id="ARBA00022692"/>
    </source>
</evidence>
<feature type="transmembrane region" description="Helical" evidence="6">
    <location>
        <begin position="731"/>
        <end position="750"/>
    </location>
</feature>
<keyword evidence="10" id="KW-1185">Reference proteome</keyword>
<sequence>MIKNYFKIAWRNLQRNKLRTFIHILGLSIGLSICFLIFNLLVYAYSFDGFHPDKERIFRVNTEENWGGDLVSFSGTPGPLGEVIDSEIPGIENKARLYTLWETMVVLPENNQVMGRTNNVTFSDGGFFEIFPRTWLAGNPETSLEKPYSVVIAESVMQKYFPGKEPLDVLGSELTYIDTDTIRAEVTGIVEDFKKNSDLIFTDFISFSTIDSQEKKEWFGLHSWTNLNSSSQLFVKTTAGVSKAQIDEAFGPLAEKNYKDKEETDINFFLEPLAEIHFNDNYDNTTISKTFLNGLIYIGLIILALATLNFINLETAQAMGRAKEVGIRKSLGGVRGQLIFQFLSETYLMVIGSMLVGIALVEVLKVTFASYLPVKFAVNYLSGVNLLFYILFPILLTALAGIYPSLVLSGYKPQRALKGELSTSRGFSLGAFMRKNLTILQFSSSIAFIILVLVLNYQIKYVTSQPMGFDKDLVMYTRLPFMSGEDRMESLKDRMLQESQVSSASLSGSLVSSGSLWTSDVGIPVDTTFKEFNIQVMNVDSAFIRTNGIPLISGVPGHNLSDEVLVNERFVAEAGYSSAEDAIGREVRFGGEIRKIVGVTGDFHSRTLREEVRPLLFTINRPYFSILSVKLQNGQNLALARENLDRIFREVYPYETASFQFLDTEMDKFYQEDLRIRNVLGFACILAILISSMGLFGLSSFTISQRLKEISIRKVLGATILQILGMISKEYVILVLISFAIAIYPAYYFLRDWLNGFEYRVDMPYFLFALSGIGVLLICLLIVGAHSFVAAQSNPAKVLKDE</sequence>
<evidence type="ECO:0000256" key="4">
    <source>
        <dbReference type="ARBA" id="ARBA00022989"/>
    </source>
</evidence>
<dbReference type="InterPro" id="IPR025857">
    <property type="entry name" value="MacB_PCD"/>
</dbReference>
<evidence type="ECO:0000313" key="10">
    <source>
        <dbReference type="Proteomes" id="UP000184609"/>
    </source>
</evidence>
<dbReference type="AlphaFoldDB" id="A0A1M7ZC42"/>
<dbReference type="STRING" id="1073327.SAMN04488108_2097"/>
<dbReference type="GO" id="GO:0005886">
    <property type="term" value="C:plasma membrane"/>
    <property type="evidence" value="ECO:0007669"/>
    <property type="project" value="UniProtKB-SubCell"/>
</dbReference>
<dbReference type="OrthoDB" id="5933722at2"/>
<evidence type="ECO:0000256" key="6">
    <source>
        <dbReference type="SAM" id="Phobius"/>
    </source>
</evidence>
<comment type="subcellular location">
    <subcellularLocation>
        <location evidence="1">Cell membrane</location>
        <topology evidence="1">Multi-pass membrane protein</topology>
    </subcellularLocation>
</comment>
<proteinExistence type="predicted"/>
<feature type="domain" description="ABC3 transporter permease C-terminal" evidence="7">
    <location>
        <begin position="298"/>
        <end position="411"/>
    </location>
</feature>
<feature type="transmembrane region" description="Helical" evidence="6">
    <location>
        <begin position="347"/>
        <end position="374"/>
    </location>
</feature>
<evidence type="ECO:0000259" key="7">
    <source>
        <dbReference type="Pfam" id="PF02687"/>
    </source>
</evidence>
<feature type="transmembrane region" description="Helical" evidence="6">
    <location>
        <begin position="21"/>
        <end position="45"/>
    </location>
</feature>
<protein>
    <submittedName>
        <fullName evidence="9">FtsX-like permease family protein</fullName>
    </submittedName>
</protein>
<feature type="transmembrane region" description="Helical" evidence="6">
    <location>
        <begin position="765"/>
        <end position="790"/>
    </location>
</feature>
<dbReference type="InterPro" id="IPR050250">
    <property type="entry name" value="Macrolide_Exporter_MacB"/>
</dbReference>
<evidence type="ECO:0000259" key="8">
    <source>
        <dbReference type="Pfam" id="PF12704"/>
    </source>
</evidence>
<dbReference type="EMBL" id="FRXN01000003">
    <property type="protein sequence ID" value="SHO62468.1"/>
    <property type="molecule type" value="Genomic_DNA"/>
</dbReference>
<dbReference type="Proteomes" id="UP000184609">
    <property type="component" value="Unassembled WGS sequence"/>
</dbReference>
<feature type="transmembrane region" description="Helical" evidence="6">
    <location>
        <begin position="291"/>
        <end position="311"/>
    </location>
</feature>
<keyword evidence="5 6" id="KW-0472">Membrane</keyword>
<dbReference type="GO" id="GO:0022857">
    <property type="term" value="F:transmembrane transporter activity"/>
    <property type="evidence" value="ECO:0007669"/>
    <property type="project" value="TreeGrafter"/>
</dbReference>
<feature type="transmembrane region" description="Helical" evidence="6">
    <location>
        <begin position="437"/>
        <end position="457"/>
    </location>
</feature>
<feature type="transmembrane region" description="Helical" evidence="6">
    <location>
        <begin position="386"/>
        <end position="408"/>
    </location>
</feature>
<name>A0A1M7ZC42_9BACT</name>
<keyword evidence="2" id="KW-1003">Cell membrane</keyword>
<evidence type="ECO:0000256" key="2">
    <source>
        <dbReference type="ARBA" id="ARBA00022475"/>
    </source>
</evidence>
<evidence type="ECO:0000256" key="5">
    <source>
        <dbReference type="ARBA" id="ARBA00023136"/>
    </source>
</evidence>
<feature type="transmembrane region" description="Helical" evidence="6">
    <location>
        <begin position="679"/>
        <end position="703"/>
    </location>
</feature>
<gene>
    <name evidence="9" type="ORF">SAMN04488108_2097</name>
</gene>
<reference evidence="10" key="1">
    <citation type="submission" date="2016-12" db="EMBL/GenBank/DDBJ databases">
        <authorList>
            <person name="Varghese N."/>
            <person name="Submissions S."/>
        </authorList>
    </citation>
    <scope>NUCLEOTIDE SEQUENCE [LARGE SCALE GENOMIC DNA]</scope>
    <source>
        <strain evidence="10">DSM 25035</strain>
    </source>
</reference>
<dbReference type="PANTHER" id="PTHR30572:SF18">
    <property type="entry name" value="ABC-TYPE MACROLIDE FAMILY EXPORT SYSTEM PERMEASE COMPONENT 2"/>
    <property type="match status" value="1"/>
</dbReference>